<keyword evidence="2" id="KW-0175">Coiled coil</keyword>
<comment type="similarity">
    <text evidence="1">Belongs to the SNW family.</text>
</comment>
<evidence type="ECO:0000313" key="6">
    <source>
        <dbReference type="Proteomes" id="UP000290189"/>
    </source>
</evidence>
<dbReference type="InterPro" id="IPR017862">
    <property type="entry name" value="SKI-int_prot_SKIP"/>
</dbReference>
<dbReference type="InterPro" id="IPR004015">
    <property type="entry name" value="SKI-int_prot_SKIP_SNW-dom"/>
</dbReference>
<dbReference type="Pfam" id="PF02731">
    <property type="entry name" value="SKIP_SNW"/>
    <property type="match status" value="1"/>
</dbReference>
<sequence>MSLADLLPAPKNRLAPPAQKSAGAPGGSVRSLQVAGKKTIPPYGNRAGYIPRTDADFDDGGAFPEIHRLQFPLGMGRRDNSGMSTALATISVSADGDVDYTGVVTQRIRKDQLVQKSLDDLRPKDPSAEELARPDAETEQAVTDKTRQALEKLIETRISAAQPRSGPVEKAVGNGPTYVRYTGAKDGETRIIRMQELPVDPIEPAKFKHMKAPAAPPSPPVPIMHSPQRKVTVEDQRMWRIPPCVSNWKNTKGYTIAADKRLAADGRGLQEVQINDNFAAFSETLYLAERNARSELAARQEMQSRIEMKKREMKEQQLRELAAEAREQRGGIDGALRHTLAESYEDANVAEEAEVEALEEREEIRHERRRELQRDLRMSHMGKNARQSKMERDANRDVSEQIALGKRAGGGGGDALFDQRLFNQSQGMSSGFGAEDSYNAYDKDLFRGNVASHVYRPSASIDEETNVQAMLDAAAASSGKFQPDRGFRGAETTVEMRASGRSKPVQFESGPMDTLLDGAVADDRIVQPQATAAPEQDPFGMDKFLTDAKRGKPLAHIGSQGFMQASAKLVSDRVRRHAPLMRRDRLLLNWLPLVVGIPVHLHIVVNDPGHLITLLLVAATTLLSGSQPPSRQQISCSASALPLTRSAGLASTTSLAIAGSRSTSPARG</sequence>
<reference evidence="5 6" key="1">
    <citation type="submission" date="2018-03" db="EMBL/GenBank/DDBJ databases">
        <authorList>
            <person name="Fogelqvist J."/>
        </authorList>
    </citation>
    <scope>NUCLEOTIDE SEQUENCE [LARGE SCALE GENOMIC DNA]</scope>
</reference>
<organism evidence="5 6">
    <name type="scientific">Plasmodiophora brassicae</name>
    <name type="common">Clubroot disease agent</name>
    <dbReference type="NCBI Taxonomy" id="37360"/>
    <lineage>
        <taxon>Eukaryota</taxon>
        <taxon>Sar</taxon>
        <taxon>Rhizaria</taxon>
        <taxon>Endomyxa</taxon>
        <taxon>Phytomyxea</taxon>
        <taxon>Plasmodiophorida</taxon>
        <taxon>Plasmodiophoridae</taxon>
        <taxon>Plasmodiophora</taxon>
    </lineage>
</organism>
<feature type="coiled-coil region" evidence="2">
    <location>
        <begin position="299"/>
        <end position="375"/>
    </location>
</feature>
<name>A0A3P3YF91_PLABS</name>
<geneLocation type="mitochondrion" evidence="5"/>
<gene>
    <name evidence="5" type="ORF">PLBR_LOCUS5994</name>
</gene>
<dbReference type="Proteomes" id="UP000290189">
    <property type="component" value="Unassembled WGS sequence"/>
</dbReference>
<dbReference type="AlphaFoldDB" id="A0A3P3YF91"/>
<evidence type="ECO:0000256" key="1">
    <source>
        <dbReference type="ARBA" id="ARBA00010197"/>
    </source>
</evidence>
<keyword evidence="5" id="KW-0496">Mitochondrion</keyword>
<feature type="domain" description="SKI-interacting protein SKIP SNW" evidence="4">
    <location>
        <begin position="184"/>
        <end position="329"/>
    </location>
</feature>
<feature type="region of interest" description="Disordered" evidence="3">
    <location>
        <begin position="116"/>
        <end position="144"/>
    </location>
</feature>
<evidence type="ECO:0000256" key="3">
    <source>
        <dbReference type="SAM" id="MobiDB-lite"/>
    </source>
</evidence>
<protein>
    <recommendedName>
        <fullName evidence="4">SKI-interacting protein SKIP SNW domain-containing protein</fullName>
    </recommendedName>
</protein>
<evidence type="ECO:0000259" key="4">
    <source>
        <dbReference type="Pfam" id="PF02731"/>
    </source>
</evidence>
<dbReference type="GO" id="GO:0005681">
    <property type="term" value="C:spliceosomal complex"/>
    <property type="evidence" value="ECO:0007669"/>
    <property type="project" value="InterPro"/>
</dbReference>
<dbReference type="GO" id="GO:0000398">
    <property type="term" value="P:mRNA splicing, via spliceosome"/>
    <property type="evidence" value="ECO:0007669"/>
    <property type="project" value="InterPro"/>
</dbReference>
<accession>A0A3P3YF91</accession>
<feature type="region of interest" description="Disordered" evidence="3">
    <location>
        <begin position="1"/>
        <end position="30"/>
    </location>
</feature>
<dbReference type="EMBL" id="OVEO01000010">
    <property type="protein sequence ID" value="SPQ98779.1"/>
    <property type="molecule type" value="Genomic_DNA"/>
</dbReference>
<evidence type="ECO:0000256" key="2">
    <source>
        <dbReference type="SAM" id="Coils"/>
    </source>
</evidence>
<evidence type="ECO:0000313" key="5">
    <source>
        <dbReference type="EMBL" id="SPQ98779.1"/>
    </source>
</evidence>
<dbReference type="PANTHER" id="PTHR12096">
    <property type="entry name" value="NUCLEAR PROTEIN SKIP-RELATED"/>
    <property type="match status" value="1"/>
</dbReference>
<proteinExistence type="inferred from homology"/>